<sequence length="287" mass="32002">MSPDDDLQISIGKFSQITSLSPRALRLYDEKGLLCPKRDLFNNYRFYTSGQIEVGLKIRTLSWMGFSCAEIEELLGYLDDPAGHEARIEQMFKVRLAQTQIEIQKLKKVEEILQGKRAIEVLYVTTTEPIIKEIPEVRVISKRGTGAPQQVIPGLIGAVMQQIFSPANQRGNVNICGPITLLFNGETLTKTPEEWGIAHLEWEIAVPIVGRISVEPGFEVKALPGGRMVTIVYTGPYHEVGGAYTKVIDYIGSHGLTVNGLCREMYLNNPQEVPESKLMTEIQMPVA</sequence>
<dbReference type="OrthoDB" id="104532at2157"/>
<name>Q0W824_METAR</name>
<dbReference type="PANTHER" id="PTHR30204:SF69">
    <property type="entry name" value="MERR-FAMILY TRANSCRIPTIONAL REGULATOR"/>
    <property type="match status" value="1"/>
</dbReference>
<evidence type="ECO:0000313" key="6">
    <source>
        <dbReference type="EMBL" id="CAJ35469.1"/>
    </source>
</evidence>
<dbReference type="GeneID" id="5145074"/>
<accession>Q0W824</accession>
<evidence type="ECO:0000259" key="5">
    <source>
        <dbReference type="PROSITE" id="PS50937"/>
    </source>
</evidence>
<dbReference type="Pfam" id="PF13411">
    <property type="entry name" value="MerR_1"/>
    <property type="match status" value="1"/>
</dbReference>
<gene>
    <name evidence="6" type="ORF">LRC531</name>
</gene>
<evidence type="ECO:0000313" key="7">
    <source>
        <dbReference type="Proteomes" id="UP000000663"/>
    </source>
</evidence>
<dbReference type="Gene3D" id="1.10.1660.10">
    <property type="match status" value="1"/>
</dbReference>
<reference evidence="6 7" key="1">
    <citation type="journal article" date="2006" name="Science">
        <title>Genome of rice cluster I archaea -- the key methane producers in the rice rhizosphere.</title>
        <authorList>
            <person name="Erkel C."/>
            <person name="Kube M."/>
            <person name="Reinhardt R."/>
            <person name="Liesack W."/>
        </authorList>
    </citation>
    <scope>NUCLEOTIDE SEQUENCE [LARGE SCALE GENOMIC DNA]</scope>
    <source>
        <strain evidence="7">DSM 22066 / NBRC 105507 / MRE50</strain>
    </source>
</reference>
<evidence type="ECO:0000256" key="1">
    <source>
        <dbReference type="ARBA" id="ARBA00022491"/>
    </source>
</evidence>
<dbReference type="SUPFAM" id="SSF46955">
    <property type="entry name" value="Putative DNA-binding domain"/>
    <property type="match status" value="1"/>
</dbReference>
<dbReference type="PANTHER" id="PTHR30204">
    <property type="entry name" value="REDOX-CYCLING DRUG-SENSING TRANSCRIPTIONAL ACTIVATOR SOXR"/>
    <property type="match status" value="1"/>
</dbReference>
<dbReference type="InterPro" id="IPR000551">
    <property type="entry name" value="MerR-type_HTH_dom"/>
</dbReference>
<dbReference type="KEGG" id="rci:LRC531"/>
<keyword evidence="2" id="KW-0805">Transcription regulation</keyword>
<feature type="domain" description="HTH merR-type" evidence="5">
    <location>
        <begin position="8"/>
        <end position="77"/>
    </location>
</feature>
<dbReference type="RefSeq" id="WP_012037025.1">
    <property type="nucleotide sequence ID" value="NC_009464.1"/>
</dbReference>
<dbReference type="eggNOG" id="arCOG03200">
    <property type="taxonomic scope" value="Archaea"/>
</dbReference>
<dbReference type="SMART" id="SM00871">
    <property type="entry name" value="AraC_E_bind"/>
    <property type="match status" value="1"/>
</dbReference>
<organism evidence="6 7">
    <name type="scientific">Methanocella arvoryzae (strain DSM 22066 / NBRC 105507 / MRE50)</name>
    <dbReference type="NCBI Taxonomy" id="351160"/>
    <lineage>
        <taxon>Archaea</taxon>
        <taxon>Methanobacteriati</taxon>
        <taxon>Methanobacteriota</taxon>
        <taxon>Stenosarchaea group</taxon>
        <taxon>Methanomicrobia</taxon>
        <taxon>Methanocellales</taxon>
        <taxon>Methanocellaceae</taxon>
        <taxon>Methanocella</taxon>
    </lineage>
</organism>
<dbReference type="InterPro" id="IPR047057">
    <property type="entry name" value="MerR_fam"/>
</dbReference>
<dbReference type="Proteomes" id="UP000000663">
    <property type="component" value="Chromosome"/>
</dbReference>
<dbReference type="PROSITE" id="PS00552">
    <property type="entry name" value="HTH_MERR_1"/>
    <property type="match status" value="1"/>
</dbReference>
<dbReference type="InterPro" id="IPR011256">
    <property type="entry name" value="Reg_factor_effector_dom_sf"/>
</dbReference>
<proteinExistence type="predicted"/>
<dbReference type="SUPFAM" id="SSF55136">
    <property type="entry name" value="Probable bacterial effector-binding domain"/>
    <property type="match status" value="1"/>
</dbReference>
<dbReference type="InterPro" id="IPR010499">
    <property type="entry name" value="AraC_E-bd"/>
</dbReference>
<dbReference type="PROSITE" id="PS50937">
    <property type="entry name" value="HTH_MERR_2"/>
    <property type="match status" value="1"/>
</dbReference>
<dbReference type="InterPro" id="IPR009061">
    <property type="entry name" value="DNA-bd_dom_put_sf"/>
</dbReference>
<protein>
    <submittedName>
        <fullName evidence="6">Transcription regulator (MerR family)</fullName>
    </submittedName>
</protein>
<keyword evidence="3" id="KW-0238">DNA-binding</keyword>
<dbReference type="Gene3D" id="3.20.80.10">
    <property type="entry name" value="Regulatory factor, effector binding domain"/>
    <property type="match status" value="1"/>
</dbReference>
<dbReference type="GO" id="GO:0003677">
    <property type="term" value="F:DNA binding"/>
    <property type="evidence" value="ECO:0007669"/>
    <property type="project" value="UniProtKB-KW"/>
</dbReference>
<dbReference type="EMBL" id="AM114193">
    <property type="protein sequence ID" value="CAJ35469.1"/>
    <property type="molecule type" value="Genomic_DNA"/>
</dbReference>
<dbReference type="AlphaFoldDB" id="Q0W824"/>
<keyword evidence="7" id="KW-1185">Reference proteome</keyword>
<keyword evidence="1" id="KW-0678">Repressor</keyword>
<evidence type="ECO:0000256" key="4">
    <source>
        <dbReference type="ARBA" id="ARBA00023163"/>
    </source>
</evidence>
<keyword evidence="4" id="KW-0804">Transcription</keyword>
<evidence type="ECO:0000256" key="2">
    <source>
        <dbReference type="ARBA" id="ARBA00023015"/>
    </source>
</evidence>
<dbReference type="Pfam" id="PF06445">
    <property type="entry name" value="GyrI-like"/>
    <property type="match status" value="1"/>
</dbReference>
<evidence type="ECO:0000256" key="3">
    <source>
        <dbReference type="ARBA" id="ARBA00023125"/>
    </source>
</evidence>
<dbReference type="InterPro" id="IPR029442">
    <property type="entry name" value="GyrI-like"/>
</dbReference>
<dbReference type="STRING" id="351160.LRC531"/>
<dbReference type="SMART" id="SM00422">
    <property type="entry name" value="HTH_MERR"/>
    <property type="match status" value="1"/>
</dbReference>
<dbReference type="GO" id="GO:0003700">
    <property type="term" value="F:DNA-binding transcription factor activity"/>
    <property type="evidence" value="ECO:0007669"/>
    <property type="project" value="InterPro"/>
</dbReference>